<keyword evidence="4" id="KW-0249">Electron transport</keyword>
<evidence type="ECO:0000256" key="1">
    <source>
        <dbReference type="ARBA" id="ARBA00022448"/>
    </source>
</evidence>
<feature type="binding site" description="covalent" evidence="7">
    <location>
        <position position="131"/>
    </location>
    <ligand>
        <name>heme c</name>
        <dbReference type="ChEBI" id="CHEBI:61717"/>
    </ligand>
</feature>
<keyword evidence="5 6" id="KW-0408">Iron</keyword>
<feature type="binding site" description="axial binding residue" evidence="6">
    <location>
        <position position="135"/>
    </location>
    <ligand>
        <name>heme c</name>
        <dbReference type="ChEBI" id="CHEBI:61717"/>
    </ligand>
    <ligandPart>
        <name>Fe</name>
        <dbReference type="ChEBI" id="CHEBI:18248"/>
    </ligandPart>
</feature>
<organism evidence="8 9">
    <name type="scientific">Candidatus Muproteobacteria bacterium RBG_16_62_13</name>
    <dbReference type="NCBI Taxonomy" id="1817756"/>
    <lineage>
        <taxon>Bacteria</taxon>
        <taxon>Pseudomonadati</taxon>
        <taxon>Pseudomonadota</taxon>
        <taxon>Candidatus Muproteobacteria</taxon>
    </lineage>
</organism>
<evidence type="ECO:0000313" key="8">
    <source>
        <dbReference type="EMBL" id="OGI38465.1"/>
    </source>
</evidence>
<dbReference type="SUPFAM" id="SSF47175">
    <property type="entry name" value="Cytochromes"/>
    <property type="match status" value="1"/>
</dbReference>
<evidence type="ECO:0000256" key="2">
    <source>
        <dbReference type="ARBA" id="ARBA00022617"/>
    </source>
</evidence>
<feature type="binding site" description="covalent" evidence="7">
    <location>
        <position position="134"/>
    </location>
    <ligand>
        <name>heme c</name>
        <dbReference type="ChEBI" id="CHEBI:61717"/>
    </ligand>
</feature>
<reference evidence="8 9" key="1">
    <citation type="journal article" date="2016" name="Nat. Commun.">
        <title>Thousands of microbial genomes shed light on interconnected biogeochemical processes in an aquifer system.</title>
        <authorList>
            <person name="Anantharaman K."/>
            <person name="Brown C.T."/>
            <person name="Hug L.A."/>
            <person name="Sharon I."/>
            <person name="Castelle C.J."/>
            <person name="Probst A.J."/>
            <person name="Thomas B.C."/>
            <person name="Singh A."/>
            <person name="Wilkins M.J."/>
            <person name="Karaoz U."/>
            <person name="Brodie E.L."/>
            <person name="Williams K.H."/>
            <person name="Hubbard S.S."/>
            <person name="Banfield J.F."/>
        </authorList>
    </citation>
    <scope>NUCLEOTIDE SEQUENCE [LARGE SCALE GENOMIC DNA]</scope>
</reference>
<proteinExistence type="predicted"/>
<name>A0A1F6T0E9_9PROT</name>
<accession>A0A1F6T0E9</accession>
<dbReference type="Pfam" id="PF01322">
    <property type="entry name" value="Cytochrom_C_2"/>
    <property type="match status" value="1"/>
</dbReference>
<dbReference type="EMBL" id="MFSQ01000122">
    <property type="protein sequence ID" value="OGI38465.1"/>
    <property type="molecule type" value="Genomic_DNA"/>
</dbReference>
<evidence type="ECO:0000256" key="6">
    <source>
        <dbReference type="PIRSR" id="PIRSR000027-1"/>
    </source>
</evidence>
<evidence type="ECO:0000256" key="7">
    <source>
        <dbReference type="PIRSR" id="PIRSR000027-2"/>
    </source>
</evidence>
<evidence type="ECO:0000256" key="4">
    <source>
        <dbReference type="ARBA" id="ARBA00022982"/>
    </source>
</evidence>
<dbReference type="STRING" id="1817756.A2140_10175"/>
<keyword evidence="3 6" id="KW-0479">Metal-binding</keyword>
<dbReference type="GO" id="GO:0042597">
    <property type="term" value="C:periplasmic space"/>
    <property type="evidence" value="ECO:0007669"/>
    <property type="project" value="InterPro"/>
</dbReference>
<dbReference type="InterPro" id="IPR002321">
    <property type="entry name" value="Cyt_c_II"/>
</dbReference>
<dbReference type="Proteomes" id="UP000178379">
    <property type="component" value="Unassembled WGS sequence"/>
</dbReference>
<dbReference type="PIRSF" id="PIRSF000027">
    <property type="entry name" value="Cytc_c_prime"/>
    <property type="match status" value="1"/>
</dbReference>
<comment type="PTM">
    <text evidence="7">Binds 1 heme group per subunit.</text>
</comment>
<keyword evidence="2 7" id="KW-0349">Heme</keyword>
<evidence type="ECO:0000256" key="5">
    <source>
        <dbReference type="ARBA" id="ARBA00023004"/>
    </source>
</evidence>
<dbReference type="GO" id="GO:0022900">
    <property type="term" value="P:electron transport chain"/>
    <property type="evidence" value="ECO:0007669"/>
    <property type="project" value="InterPro"/>
</dbReference>
<evidence type="ECO:0008006" key="10">
    <source>
        <dbReference type="Google" id="ProtNLM"/>
    </source>
</evidence>
<comment type="caution">
    <text evidence="8">The sequence shown here is derived from an EMBL/GenBank/DDBJ whole genome shotgun (WGS) entry which is preliminary data.</text>
</comment>
<evidence type="ECO:0000313" key="9">
    <source>
        <dbReference type="Proteomes" id="UP000178379"/>
    </source>
</evidence>
<dbReference type="InterPro" id="IPR010980">
    <property type="entry name" value="Cyt_c/b562"/>
</dbReference>
<dbReference type="Gene3D" id="1.20.120.10">
    <property type="entry name" value="Cytochrome c/b562"/>
    <property type="match status" value="1"/>
</dbReference>
<dbReference type="GO" id="GO:0005506">
    <property type="term" value="F:iron ion binding"/>
    <property type="evidence" value="ECO:0007669"/>
    <property type="project" value="InterPro"/>
</dbReference>
<evidence type="ECO:0000256" key="3">
    <source>
        <dbReference type="ARBA" id="ARBA00022723"/>
    </source>
</evidence>
<sequence>MFLIAGLLAPVLVQGAAEPEDIIKYRQNSMKASGAHMAAASAIIKGKVPFNSQLIVHALALEQLNHDTASLFPKGSDFGKTKALEGVWENRAEFEKAAHAVAIKAKAFTRAAASKDPKTAGTAFKALGDACSACHKKFRKKDD</sequence>
<gene>
    <name evidence="8" type="ORF">A2140_10175</name>
</gene>
<protein>
    <recommendedName>
        <fullName evidence="10">Cytochrome C</fullName>
    </recommendedName>
</protein>
<dbReference type="AlphaFoldDB" id="A0A1F6T0E9"/>
<keyword evidence="1" id="KW-0813">Transport</keyword>
<dbReference type="PROSITE" id="PS51009">
    <property type="entry name" value="CYTCII"/>
    <property type="match status" value="1"/>
</dbReference>
<dbReference type="GO" id="GO:0009055">
    <property type="term" value="F:electron transfer activity"/>
    <property type="evidence" value="ECO:0007669"/>
    <property type="project" value="InterPro"/>
</dbReference>
<dbReference type="InterPro" id="IPR012127">
    <property type="entry name" value="Cyt_c_prime"/>
</dbReference>
<dbReference type="GO" id="GO:0020037">
    <property type="term" value="F:heme binding"/>
    <property type="evidence" value="ECO:0007669"/>
    <property type="project" value="InterPro"/>
</dbReference>